<keyword evidence="9" id="KW-1185">Reference proteome</keyword>
<dbReference type="SMART" id="SM00563">
    <property type="entry name" value="PlsC"/>
    <property type="match status" value="1"/>
</dbReference>
<dbReference type="InterPro" id="IPR052351">
    <property type="entry name" value="Ornithine_N-alpha-AT"/>
</dbReference>
<evidence type="ECO:0000313" key="8">
    <source>
        <dbReference type="EMBL" id="GGG92693.1"/>
    </source>
</evidence>
<dbReference type="Pfam" id="PF19576">
    <property type="entry name" value="Acyltransf_2"/>
    <property type="match status" value="1"/>
</dbReference>
<dbReference type="GO" id="GO:0006629">
    <property type="term" value="P:lipid metabolic process"/>
    <property type="evidence" value="ECO:0007669"/>
    <property type="project" value="UniProtKB-KW"/>
</dbReference>
<keyword evidence="4" id="KW-0443">Lipid metabolism</keyword>
<dbReference type="CDD" id="cd07986">
    <property type="entry name" value="LPLAT_ACT14924-like"/>
    <property type="match status" value="1"/>
</dbReference>
<dbReference type="PANTHER" id="PTHR37323">
    <property type="entry name" value="GCN5-RELATED N-ACETYLTRANSFERASE"/>
    <property type="match status" value="1"/>
</dbReference>
<dbReference type="SUPFAM" id="SSF55729">
    <property type="entry name" value="Acyl-CoA N-acyltransferases (Nat)"/>
    <property type="match status" value="1"/>
</dbReference>
<keyword evidence="2" id="KW-0444">Lipid biosynthesis</keyword>
<dbReference type="SUPFAM" id="SSF69593">
    <property type="entry name" value="Glycerol-3-phosphate (1)-acyltransferase"/>
    <property type="match status" value="1"/>
</dbReference>
<keyword evidence="6" id="KW-0472">Membrane</keyword>
<dbReference type="Proteomes" id="UP000633278">
    <property type="component" value="Unassembled WGS sequence"/>
</dbReference>
<evidence type="ECO:0000256" key="3">
    <source>
        <dbReference type="ARBA" id="ARBA00022679"/>
    </source>
</evidence>
<comment type="pathway">
    <text evidence="1">Lipid metabolism.</text>
</comment>
<dbReference type="Gene3D" id="3.40.630.30">
    <property type="match status" value="1"/>
</dbReference>
<dbReference type="RefSeq" id="WP_188597887.1">
    <property type="nucleotide sequence ID" value="NZ_BMJW01000001.1"/>
</dbReference>
<feature type="domain" description="Phospholipid/glycerol acyltransferase" evidence="7">
    <location>
        <begin position="81"/>
        <end position="203"/>
    </location>
</feature>
<dbReference type="PANTHER" id="PTHR37323:SF1">
    <property type="entry name" value="L-ORNITHINE N(ALPHA)-ACYLTRANSFERASE"/>
    <property type="match status" value="1"/>
</dbReference>
<evidence type="ECO:0000256" key="4">
    <source>
        <dbReference type="ARBA" id="ARBA00023098"/>
    </source>
</evidence>
<dbReference type="InterPro" id="IPR002123">
    <property type="entry name" value="Plipid/glycerol_acylTrfase"/>
</dbReference>
<dbReference type="GO" id="GO:0016746">
    <property type="term" value="F:acyltransferase activity"/>
    <property type="evidence" value="ECO:0007669"/>
    <property type="project" value="UniProtKB-KW"/>
</dbReference>
<evidence type="ECO:0000256" key="2">
    <source>
        <dbReference type="ARBA" id="ARBA00022516"/>
    </source>
</evidence>
<name>A0A917HVC3_9FLAO</name>
<keyword evidence="3" id="KW-0808">Transferase</keyword>
<comment type="caution">
    <text evidence="8">The sequence shown here is derived from an EMBL/GenBank/DDBJ whole genome shotgun (WGS) entry which is preliminary data.</text>
</comment>
<evidence type="ECO:0000259" key="7">
    <source>
        <dbReference type="SMART" id="SM00563"/>
    </source>
</evidence>
<reference evidence="8" key="2">
    <citation type="submission" date="2020-09" db="EMBL/GenBank/DDBJ databases">
        <authorList>
            <person name="Sun Q."/>
            <person name="Zhou Y."/>
        </authorList>
    </citation>
    <scope>NUCLEOTIDE SEQUENCE</scope>
    <source>
        <strain evidence="8">CGMCC 1.15763</strain>
    </source>
</reference>
<evidence type="ECO:0000256" key="6">
    <source>
        <dbReference type="SAM" id="Phobius"/>
    </source>
</evidence>
<protein>
    <submittedName>
        <fullName evidence="8">Glycerol acyltransferase</fullName>
    </submittedName>
</protein>
<sequence length="609" mass="70489">MSLVSSKEVANVLGVSKYGFIGTFIGWLLVRILRISKINKIYNNHKHKTDLEFLDGILKEFQIEFEIPEEDLKRIPKTGPFITISNHPLGGIDGILLLKLLIEQRSDFKIIANFLLHRIEPLKPYVMPVNPFENHKDAKSSVTGIKNALLHLKEGYPLGIFPAGEVSTYRDGKLMVDKPWEEGAVRLIKKANVPIIPIYFHAKNSNMFYILSKISDIFRTAKLPSELLSQKNRVIKVRIGKPISVNDQNELKDINSFYEFIRKKTYMLANPFEKKANNILSTQNLKIPKPPKQIISQKSVDSFIKEIEGLRNNDKRLLESKNYEVYFASAKEIPNLLQEIGRLREITFRDVGEGTNKAIDLDKFDKYYHHLLLWDREANALAGAYRMGLGKDIYKKYGISGFYIHTLFRFEPELYSMMENTIEMGRAFIIKEYQQKPMPLFLLWKGIVHVTLRYPQYKYLMGGVSISNQFSDFSKSLMIEFMKSHYYDPYIAQYIFPKKEYKVKLKDDDKDFVFDASKADMQKFDKIIDEIEPGALRIPVLIKKYVKQNARLVAFNVDPKFNNAVDGLMYIRVSDIPDSTVKPVMEEFQAELERKASEASQQPEKSEPV</sequence>
<dbReference type="EMBL" id="BMJW01000001">
    <property type="protein sequence ID" value="GGG92693.1"/>
    <property type="molecule type" value="Genomic_DNA"/>
</dbReference>
<proteinExistence type="predicted"/>
<dbReference type="InterPro" id="IPR016181">
    <property type="entry name" value="Acyl_CoA_acyltransferase"/>
</dbReference>
<evidence type="ECO:0000256" key="1">
    <source>
        <dbReference type="ARBA" id="ARBA00005189"/>
    </source>
</evidence>
<accession>A0A917HVC3</accession>
<feature type="transmembrane region" description="Helical" evidence="6">
    <location>
        <begin position="12"/>
        <end position="30"/>
    </location>
</feature>
<organism evidence="8 9">
    <name type="scientific">Polaribacter pacificus</name>
    <dbReference type="NCBI Taxonomy" id="1775173"/>
    <lineage>
        <taxon>Bacteria</taxon>
        <taxon>Pseudomonadati</taxon>
        <taxon>Bacteroidota</taxon>
        <taxon>Flavobacteriia</taxon>
        <taxon>Flavobacteriales</taxon>
        <taxon>Flavobacteriaceae</taxon>
    </lineage>
</organism>
<evidence type="ECO:0000313" key="9">
    <source>
        <dbReference type="Proteomes" id="UP000633278"/>
    </source>
</evidence>
<dbReference type="AlphaFoldDB" id="A0A917HVC3"/>
<reference evidence="8" key="1">
    <citation type="journal article" date="2014" name="Int. J. Syst. Evol. Microbiol.">
        <title>Complete genome sequence of Corynebacterium casei LMG S-19264T (=DSM 44701T), isolated from a smear-ripened cheese.</title>
        <authorList>
            <consortium name="US DOE Joint Genome Institute (JGI-PGF)"/>
            <person name="Walter F."/>
            <person name="Albersmeier A."/>
            <person name="Kalinowski J."/>
            <person name="Ruckert C."/>
        </authorList>
    </citation>
    <scope>NUCLEOTIDE SEQUENCE</scope>
    <source>
        <strain evidence="8">CGMCC 1.15763</strain>
    </source>
</reference>
<evidence type="ECO:0000256" key="5">
    <source>
        <dbReference type="ARBA" id="ARBA00023315"/>
    </source>
</evidence>
<dbReference type="InterPro" id="IPR045746">
    <property type="entry name" value="ACT14924-like_Acyltransf_dom"/>
</dbReference>
<keyword evidence="6" id="KW-1133">Transmembrane helix</keyword>
<keyword evidence="5 8" id="KW-0012">Acyltransferase</keyword>
<gene>
    <name evidence="8" type="ORF">GCM10011416_07060</name>
</gene>
<dbReference type="Pfam" id="PF13444">
    <property type="entry name" value="Acetyltransf_5"/>
    <property type="match status" value="1"/>
</dbReference>
<keyword evidence="6" id="KW-0812">Transmembrane</keyword>